<dbReference type="Proteomes" id="UP000281553">
    <property type="component" value="Unassembled WGS sequence"/>
</dbReference>
<feature type="non-terminal residue" evidence="2">
    <location>
        <position position="532"/>
    </location>
</feature>
<dbReference type="SUPFAM" id="SSF46966">
    <property type="entry name" value="Spectrin repeat"/>
    <property type="match status" value="1"/>
</dbReference>
<gene>
    <name evidence="2" type="ORF">DILT_LOCUS4061</name>
</gene>
<dbReference type="AlphaFoldDB" id="A0A3P6VCN3"/>
<name>A0A3P6VCN3_DIBLA</name>
<evidence type="ECO:0000256" key="1">
    <source>
        <dbReference type="SAM" id="Coils"/>
    </source>
</evidence>
<accession>A0A3P6VCN3</accession>
<protein>
    <submittedName>
        <fullName evidence="2">Uncharacterized protein</fullName>
    </submittedName>
</protein>
<evidence type="ECO:0000313" key="3">
    <source>
        <dbReference type="Proteomes" id="UP000281553"/>
    </source>
</evidence>
<dbReference type="EMBL" id="UYRU01044770">
    <property type="protein sequence ID" value="VDK87694.1"/>
    <property type="molecule type" value="Genomic_DNA"/>
</dbReference>
<evidence type="ECO:0000313" key="2">
    <source>
        <dbReference type="EMBL" id="VDK87694.1"/>
    </source>
</evidence>
<reference evidence="2 3" key="1">
    <citation type="submission" date="2018-11" db="EMBL/GenBank/DDBJ databases">
        <authorList>
            <consortium name="Pathogen Informatics"/>
        </authorList>
    </citation>
    <scope>NUCLEOTIDE SEQUENCE [LARGE SCALE GENOMIC DNA]</scope>
</reference>
<sequence length="532" mass="59573">MGTFIDVELKQKMEAMQAAATALMQTNEGVPASEDFNRQIKSQVDALLEKHADILERQNLLRTRGTTTSERHSKLSDSKEALKQAVRTASEKLGKVQSGPDFSKSPARNLDRSKTWLADCEAIFDLLNSNQQYSIELDALLSDLRSHGSPTHAEAVAVQEAYHKLREEVVDHLESVRSFVCIYKQFQENLSSMSSTLASLEGITSSRRPTTVNLEDYSSLQLRIPKLEEAMQREEALRQQLKGLQALANQLSDLEMPKFSSASTSAQRETEAIAKKVDEYFEAIRSDYDRVMARLREHSDLDSRLTAFEQWLKPLEAQLSQQSPSLESPASMETLLHRCQASALQYAEVSSALNSEGPTQIAELVETAASAPVGGFRERALALKARLTAAIKSAEGKEHQVEKNLFLWKEAILGVRDITASLDAFEETLGKLEDQAEHPQPPASTVAELVSVKQKSLASNIRQLEDMTAMEKDVEKRLAVLRQRVSKPPDRIEDLRQVGERQKGISDRRQRLQRQLGKEMELWGRFSEAAKA</sequence>
<keyword evidence="1" id="KW-0175">Coiled coil</keyword>
<dbReference type="OrthoDB" id="18740at2759"/>
<keyword evidence="3" id="KW-1185">Reference proteome</keyword>
<feature type="coiled-coil region" evidence="1">
    <location>
        <begin position="384"/>
        <end position="435"/>
    </location>
</feature>
<proteinExistence type="predicted"/>
<organism evidence="2 3">
    <name type="scientific">Dibothriocephalus latus</name>
    <name type="common">Fish tapeworm</name>
    <name type="synonym">Diphyllobothrium latum</name>
    <dbReference type="NCBI Taxonomy" id="60516"/>
    <lineage>
        <taxon>Eukaryota</taxon>
        <taxon>Metazoa</taxon>
        <taxon>Spiralia</taxon>
        <taxon>Lophotrochozoa</taxon>
        <taxon>Platyhelminthes</taxon>
        <taxon>Cestoda</taxon>
        <taxon>Eucestoda</taxon>
        <taxon>Diphyllobothriidea</taxon>
        <taxon>Diphyllobothriidae</taxon>
        <taxon>Dibothriocephalus</taxon>
    </lineage>
</organism>
<feature type="coiled-coil region" evidence="1">
    <location>
        <begin position="217"/>
        <end position="254"/>
    </location>
</feature>